<name>A0A1S6QHU8_9LACO</name>
<dbReference type="Proteomes" id="UP000030361">
    <property type="component" value="Chromosome"/>
</dbReference>
<dbReference type="KEGG" id="lcu:PL11_004170"/>
<evidence type="ECO:0000313" key="2">
    <source>
        <dbReference type="Proteomes" id="UP000030361"/>
    </source>
</evidence>
<dbReference type="AlphaFoldDB" id="A0A1S6QHU8"/>
<protein>
    <submittedName>
        <fullName evidence="1">Uncharacterized protein</fullName>
    </submittedName>
</protein>
<proteinExistence type="predicted"/>
<reference evidence="1 2" key="1">
    <citation type="journal article" date="2015" name="Genome Announc.">
        <title>Genome Sequence of Lactobacillus curieae CCTCC M 2011381T, a Novel Producer of Gamma-aminobutyric Acid.</title>
        <authorList>
            <person name="Wang Y."/>
            <person name="Wang Y."/>
            <person name="Lang C."/>
            <person name="Wei D."/>
            <person name="Xu P."/>
            <person name="Xie J."/>
        </authorList>
    </citation>
    <scope>NUCLEOTIDE SEQUENCE [LARGE SCALE GENOMIC DNA]</scope>
    <source>
        <strain evidence="1 2">CCTCC M 2011381</strain>
    </source>
</reference>
<sequence length="62" mass="7073">MKLGGTTNSKSIRPLKLLTSRDFFYALKGELKMKFKSAGGITRVKMMTMLTGNLRIKEERFT</sequence>
<organism evidence="1 2">
    <name type="scientific">Lentilactobacillus curieae</name>
    <dbReference type="NCBI Taxonomy" id="1138822"/>
    <lineage>
        <taxon>Bacteria</taxon>
        <taxon>Bacillati</taxon>
        <taxon>Bacillota</taxon>
        <taxon>Bacilli</taxon>
        <taxon>Lactobacillales</taxon>
        <taxon>Lactobacillaceae</taxon>
        <taxon>Lentilactobacillus</taxon>
    </lineage>
</organism>
<keyword evidence="2" id="KW-1185">Reference proteome</keyword>
<evidence type="ECO:0000313" key="1">
    <source>
        <dbReference type="EMBL" id="AQW21173.1"/>
    </source>
</evidence>
<gene>
    <name evidence="1" type="ORF">PL11_004170</name>
</gene>
<dbReference type="EMBL" id="CP018906">
    <property type="protein sequence ID" value="AQW21173.1"/>
    <property type="molecule type" value="Genomic_DNA"/>
</dbReference>
<accession>A0A1S6QHU8</accession>